<keyword evidence="1" id="KW-0732">Signal</keyword>
<protein>
    <submittedName>
        <fullName evidence="2">Uncharacterized protein</fullName>
    </submittedName>
</protein>
<evidence type="ECO:0000313" key="3">
    <source>
        <dbReference type="Proteomes" id="UP001185331"/>
    </source>
</evidence>
<name>A0AAE4BN71_9DEIO</name>
<accession>A0AAE4BN71</accession>
<dbReference type="Proteomes" id="UP001185331">
    <property type="component" value="Unassembled WGS sequence"/>
</dbReference>
<feature type="chain" id="PRO_5042199134" evidence="1">
    <location>
        <begin position="23"/>
        <end position="37"/>
    </location>
</feature>
<feature type="signal peptide" evidence="1">
    <location>
        <begin position="1"/>
        <end position="22"/>
    </location>
</feature>
<comment type="caution">
    <text evidence="2">The sequence shown here is derived from an EMBL/GenBank/DDBJ whole genome shotgun (WGS) entry which is preliminary data.</text>
</comment>
<sequence length="37" mass="3743">MKRLLVTAATLLTLAAASGAGASVIQTCNPGELCRLK</sequence>
<gene>
    <name evidence="2" type="ORF">J2Y00_002799</name>
</gene>
<proteinExistence type="predicted"/>
<dbReference type="AlphaFoldDB" id="A0AAE4BN71"/>
<evidence type="ECO:0000313" key="2">
    <source>
        <dbReference type="EMBL" id="MDR6219202.1"/>
    </source>
</evidence>
<organism evidence="2 3">
    <name type="scientific">Deinococcus soli</name>
    <name type="common">ex Cha et al. 2016</name>
    <dbReference type="NCBI Taxonomy" id="1309411"/>
    <lineage>
        <taxon>Bacteria</taxon>
        <taxon>Thermotogati</taxon>
        <taxon>Deinococcota</taxon>
        <taxon>Deinococci</taxon>
        <taxon>Deinococcales</taxon>
        <taxon>Deinococcaceae</taxon>
        <taxon>Deinococcus</taxon>
    </lineage>
</organism>
<dbReference type="EMBL" id="JAVDQK010000006">
    <property type="protein sequence ID" value="MDR6219202.1"/>
    <property type="molecule type" value="Genomic_DNA"/>
</dbReference>
<reference evidence="2" key="1">
    <citation type="submission" date="2023-07" db="EMBL/GenBank/DDBJ databases">
        <title>Sorghum-associated microbial communities from plants grown in Nebraska, USA.</title>
        <authorList>
            <person name="Schachtman D."/>
        </authorList>
    </citation>
    <scope>NUCLEOTIDE SEQUENCE</scope>
    <source>
        <strain evidence="2">BE330</strain>
    </source>
</reference>
<evidence type="ECO:0000256" key="1">
    <source>
        <dbReference type="SAM" id="SignalP"/>
    </source>
</evidence>